<dbReference type="EMBL" id="JAWONS010000179">
    <property type="protein sequence ID" value="MDW2798108.1"/>
    <property type="molecule type" value="Genomic_DNA"/>
</dbReference>
<comment type="caution">
    <text evidence="2">The sequence shown here is derived from an EMBL/GenBank/DDBJ whole genome shotgun (WGS) entry which is preliminary data.</text>
</comment>
<dbReference type="RefSeq" id="WP_318064347.1">
    <property type="nucleotide sequence ID" value="NZ_JAWONS010000179.1"/>
</dbReference>
<dbReference type="SUPFAM" id="SSF140566">
    <property type="entry name" value="FlgN-like"/>
    <property type="match status" value="1"/>
</dbReference>
<dbReference type="InterPro" id="IPR007809">
    <property type="entry name" value="FlgN-like"/>
</dbReference>
<evidence type="ECO:0000313" key="3">
    <source>
        <dbReference type="Proteomes" id="UP001276854"/>
    </source>
</evidence>
<keyword evidence="1" id="KW-1005">Bacterial flagellum biogenesis</keyword>
<proteinExistence type="predicted"/>
<name>A0ABU4GKG5_9CLOT</name>
<keyword evidence="2" id="KW-0969">Cilium</keyword>
<protein>
    <submittedName>
        <fullName evidence="2">Flagellar export chaperone FlgN</fullName>
    </submittedName>
</protein>
<organism evidence="2 3">
    <name type="scientific">Clostridium boliviensis</name>
    <dbReference type="NCBI Taxonomy" id="318465"/>
    <lineage>
        <taxon>Bacteria</taxon>
        <taxon>Bacillati</taxon>
        <taxon>Bacillota</taxon>
        <taxon>Clostridia</taxon>
        <taxon>Eubacteriales</taxon>
        <taxon>Clostridiaceae</taxon>
        <taxon>Clostridium</taxon>
    </lineage>
</organism>
<gene>
    <name evidence="2" type="primary">flgN</name>
    <name evidence="2" type="ORF">RZO55_11025</name>
</gene>
<dbReference type="Gene3D" id="1.20.58.300">
    <property type="entry name" value="FlgN-like"/>
    <property type="match status" value="1"/>
</dbReference>
<evidence type="ECO:0000256" key="1">
    <source>
        <dbReference type="ARBA" id="ARBA00022795"/>
    </source>
</evidence>
<keyword evidence="3" id="KW-1185">Reference proteome</keyword>
<accession>A0ABU4GKG5</accession>
<evidence type="ECO:0000313" key="2">
    <source>
        <dbReference type="EMBL" id="MDW2798108.1"/>
    </source>
</evidence>
<keyword evidence="2" id="KW-0282">Flagellum</keyword>
<sequence length="141" mass="16483">MNEFTTIMEDLVELFKELTQIEQIKIEAVKKNMVTYVEDCMNKEQAAVLKLRGLDKKRETCQKNMGFEGYTFQQILESTTGDEQSRLRQLFDTLSYHVSLFQDTNESARAMLEISLHNINKAISRTHQENSKDKKNWEGLI</sequence>
<keyword evidence="2" id="KW-0966">Cell projection</keyword>
<dbReference type="Proteomes" id="UP001276854">
    <property type="component" value="Unassembled WGS sequence"/>
</dbReference>
<dbReference type="InterPro" id="IPR036679">
    <property type="entry name" value="FlgN-like_sf"/>
</dbReference>
<reference evidence="2 3" key="1">
    <citation type="submission" date="2023-10" db="EMBL/GenBank/DDBJ databases">
        <title>A novel Glycoside Hydrolase 43-Like Enzyme from Clostrdium boliviensis is an Endo-xylanase, and a Candidate for Xylooligosaccharides Production from Different Xylan Substrates.</title>
        <authorList>
            <person name="Alvarez M.T."/>
            <person name="Rocabado-Villegas L.R."/>
            <person name="Salas-Veizaga D.M."/>
            <person name="Linares-Pasten J.A."/>
            <person name="Gudmundsdottir E.E."/>
            <person name="Hreggvidsson G.O."/>
            <person name="Adlercreutz P."/>
            <person name="Nordberg Karlsson E."/>
        </authorList>
    </citation>
    <scope>NUCLEOTIDE SEQUENCE [LARGE SCALE GENOMIC DNA]</scope>
    <source>
        <strain evidence="2 3">E-1</strain>
    </source>
</reference>
<dbReference type="Pfam" id="PF05130">
    <property type="entry name" value="FlgN"/>
    <property type="match status" value="1"/>
</dbReference>